<evidence type="ECO:0000256" key="1">
    <source>
        <dbReference type="SAM" id="MobiDB-lite"/>
    </source>
</evidence>
<gene>
    <name evidence="3" type="ORF">Poli38472_014762</name>
</gene>
<dbReference type="InterPro" id="IPR052613">
    <property type="entry name" value="LicD_transferase"/>
</dbReference>
<reference evidence="3" key="1">
    <citation type="submission" date="2019-03" db="EMBL/GenBank/DDBJ databases">
        <title>Long read genome sequence of the mycoparasitic Pythium oligandrum ATCC 38472 isolated from sugarbeet rhizosphere.</title>
        <authorList>
            <person name="Gaulin E."/>
        </authorList>
    </citation>
    <scope>NUCLEOTIDE SEQUENCE</scope>
    <source>
        <strain evidence="3">ATCC 38472_TT</strain>
    </source>
</reference>
<protein>
    <submittedName>
        <fullName evidence="3">Uncharacterized protein</fullName>
    </submittedName>
</protein>
<name>A0A8K1FAE9_PYTOL</name>
<dbReference type="Proteomes" id="UP000794436">
    <property type="component" value="Unassembled WGS sequence"/>
</dbReference>
<keyword evidence="2" id="KW-0812">Transmembrane</keyword>
<keyword evidence="4" id="KW-1185">Reference proteome</keyword>
<feature type="transmembrane region" description="Helical" evidence="2">
    <location>
        <begin position="28"/>
        <end position="49"/>
    </location>
</feature>
<dbReference type="EMBL" id="SPLM01000151">
    <property type="protein sequence ID" value="TMW54991.1"/>
    <property type="molecule type" value="Genomic_DNA"/>
</dbReference>
<dbReference type="PANTHER" id="PTHR13627:SF33">
    <property type="entry name" value="LICD FAMILY PROTEIN"/>
    <property type="match status" value="1"/>
</dbReference>
<keyword evidence="2" id="KW-1133">Transmembrane helix</keyword>
<keyword evidence="2" id="KW-0472">Membrane</keyword>
<feature type="compositionally biased region" description="Polar residues" evidence="1">
    <location>
        <begin position="95"/>
        <end position="110"/>
    </location>
</feature>
<sequence length="377" mass="43026">MAEKAFPTRVASAASETNHANATSTRGWHVRATLVCVGFTLCLVGYDIIMTSQLFEARRQGKHRLFSSSMEHRSFLFEGSPEAWQLGIAGKMTPPNETNAASNGTASTPVASCSPTLLDSKEIHYRQPHRFYEVMQSLKPSLPPPVFYGDKTKLCDAKNADENHWSYCLPIRGRKDSPYCEKPDRMDLLTQPHTPDTMCFASALYMLLVDVYDELQALHHDPALLYGSMLGAMREGSTIPFTEDADIGYRNMSDYHLEEVRFQLRRKGYHFFKDNIYRVCIAPNHPLAAQLYDPSFGLLNAAVQSPYVDLYEMRRENETHWAIQETWDPAYRVPNARFEPYKAIQMNGLVFNTLADPQDFLVREYGKDYMIPKPRPE</sequence>
<dbReference type="OrthoDB" id="444255at2759"/>
<comment type="caution">
    <text evidence="3">The sequence shown here is derived from an EMBL/GenBank/DDBJ whole genome shotgun (WGS) entry which is preliminary data.</text>
</comment>
<evidence type="ECO:0000313" key="4">
    <source>
        <dbReference type="Proteomes" id="UP000794436"/>
    </source>
</evidence>
<accession>A0A8K1FAE9</accession>
<proteinExistence type="predicted"/>
<dbReference type="AlphaFoldDB" id="A0A8K1FAE9"/>
<organism evidence="3 4">
    <name type="scientific">Pythium oligandrum</name>
    <name type="common">Mycoparasitic fungus</name>
    <dbReference type="NCBI Taxonomy" id="41045"/>
    <lineage>
        <taxon>Eukaryota</taxon>
        <taxon>Sar</taxon>
        <taxon>Stramenopiles</taxon>
        <taxon>Oomycota</taxon>
        <taxon>Peronosporomycetes</taxon>
        <taxon>Pythiales</taxon>
        <taxon>Pythiaceae</taxon>
        <taxon>Pythium</taxon>
    </lineage>
</organism>
<dbReference type="PANTHER" id="PTHR13627">
    <property type="entry name" value="FUKUTIN RELATED PROTEIN"/>
    <property type="match status" value="1"/>
</dbReference>
<feature type="region of interest" description="Disordered" evidence="1">
    <location>
        <begin position="91"/>
        <end position="110"/>
    </location>
</feature>
<evidence type="ECO:0000256" key="2">
    <source>
        <dbReference type="SAM" id="Phobius"/>
    </source>
</evidence>
<feature type="region of interest" description="Disordered" evidence="1">
    <location>
        <begin position="1"/>
        <end position="22"/>
    </location>
</feature>
<evidence type="ECO:0000313" key="3">
    <source>
        <dbReference type="EMBL" id="TMW54991.1"/>
    </source>
</evidence>